<evidence type="ECO:0000313" key="3">
    <source>
        <dbReference type="EMBL" id="KKQ94086.1"/>
    </source>
</evidence>
<feature type="transmembrane region" description="Helical" evidence="2">
    <location>
        <begin position="209"/>
        <end position="227"/>
    </location>
</feature>
<feature type="transmembrane region" description="Helical" evidence="2">
    <location>
        <begin position="117"/>
        <end position="135"/>
    </location>
</feature>
<evidence type="ECO:0000256" key="1">
    <source>
        <dbReference type="SAM" id="MobiDB-lite"/>
    </source>
</evidence>
<feature type="transmembrane region" description="Helical" evidence="2">
    <location>
        <begin position="357"/>
        <end position="374"/>
    </location>
</feature>
<sequence length="548" mass="61884">MKWLSKNIGIIIFCIAILVLSVRGLSGNPDSTQLNTDKWTSEGPFELSPERGRFALTYSLVEDKSIYFSKEIARFTIPDLGYINGKYVSLFAPGVSFIVVPGYLLGKVYGVSQVGSFFVIIIFAVLNALIIQKLAKFFGAGNLTSTLSSLAFLFATPSFSYAVNLYQHHISTFLLLVSTFLLLTRRGFVKYLLIWFLFGLSLLVDYPNFFLFLPIIIYSLVEAIILRMRSSGLTVKVDLWKYFGILGIILPLVIFFWYNKSAYGSPLQLAGTVQNVREMDSKGNPVRSITPDDNEGDSIEESGNTQNAATFFKTRNLANGLYVHLLSPDRGIIYYAPVTLFGILGIVELTKKKKQTSLLISVIGVNLILYSMWGDPWGGWGFGSRYLVPSYAFTAPFVGLAISKFRKNTMFMIMITLTFFYSLSVNTLGAITTSSNPPEVEVEYLSSQSHKVEKYTYERNIDFLSSHGSKSYFYNEFLSDWLSPWQFYLVMVAILMSLVTTFILRMNSFRYGSEIEFVLKGGKEGKNLKVYLEIMDKLKTLPRGIKFW</sequence>
<reference evidence="3 4" key="1">
    <citation type="journal article" date="2015" name="Nature">
        <title>rRNA introns, odd ribosomes, and small enigmatic genomes across a large radiation of phyla.</title>
        <authorList>
            <person name="Brown C.T."/>
            <person name="Hug L.A."/>
            <person name="Thomas B.C."/>
            <person name="Sharon I."/>
            <person name="Castelle C.J."/>
            <person name="Singh A."/>
            <person name="Wilkins M.J."/>
            <person name="Williams K.H."/>
            <person name="Banfield J.F."/>
        </authorList>
    </citation>
    <scope>NUCLEOTIDE SEQUENCE [LARGE SCALE GENOMIC DNA]</scope>
</reference>
<dbReference type="Proteomes" id="UP000034932">
    <property type="component" value="Unassembled WGS sequence"/>
</dbReference>
<organism evidence="3 4">
    <name type="scientific">Candidatus Woesebacteria bacterium GW2011_GWB1_39_10b</name>
    <dbReference type="NCBI Taxonomy" id="1618573"/>
    <lineage>
        <taxon>Bacteria</taxon>
        <taxon>Candidatus Woeseibacteriota</taxon>
    </lineage>
</organism>
<dbReference type="STRING" id="1618573.UT19_C0004G0047"/>
<proteinExistence type="predicted"/>
<dbReference type="EMBL" id="LBVW01000004">
    <property type="protein sequence ID" value="KKQ94086.1"/>
    <property type="molecule type" value="Genomic_DNA"/>
</dbReference>
<feature type="transmembrane region" description="Helical" evidence="2">
    <location>
        <begin position="410"/>
        <end position="431"/>
    </location>
</feature>
<evidence type="ECO:0000256" key="2">
    <source>
        <dbReference type="SAM" id="Phobius"/>
    </source>
</evidence>
<accession>A0A0G0PXI0</accession>
<protein>
    <recommendedName>
        <fullName evidence="5">Glycosyltransferase RgtA/B/C/D-like domain-containing protein</fullName>
    </recommendedName>
</protein>
<dbReference type="AlphaFoldDB" id="A0A0G0PXI0"/>
<evidence type="ECO:0000313" key="4">
    <source>
        <dbReference type="Proteomes" id="UP000034932"/>
    </source>
</evidence>
<evidence type="ECO:0008006" key="5">
    <source>
        <dbReference type="Google" id="ProtNLM"/>
    </source>
</evidence>
<feature type="region of interest" description="Disordered" evidence="1">
    <location>
        <begin position="281"/>
        <end position="302"/>
    </location>
</feature>
<gene>
    <name evidence="3" type="ORF">UT19_C0004G0047</name>
</gene>
<name>A0A0G0PXI0_9BACT</name>
<feature type="transmembrane region" description="Helical" evidence="2">
    <location>
        <begin position="239"/>
        <end position="258"/>
    </location>
</feature>
<feature type="transmembrane region" description="Helical" evidence="2">
    <location>
        <begin position="386"/>
        <end position="403"/>
    </location>
</feature>
<keyword evidence="2" id="KW-0472">Membrane</keyword>
<feature type="transmembrane region" description="Helical" evidence="2">
    <location>
        <begin position="485"/>
        <end position="504"/>
    </location>
</feature>
<feature type="transmembrane region" description="Helical" evidence="2">
    <location>
        <begin position="332"/>
        <end position="350"/>
    </location>
</feature>
<keyword evidence="2" id="KW-0812">Transmembrane</keyword>
<keyword evidence="2" id="KW-1133">Transmembrane helix</keyword>
<comment type="caution">
    <text evidence="3">The sequence shown here is derived from an EMBL/GenBank/DDBJ whole genome shotgun (WGS) entry which is preliminary data.</text>
</comment>